<sequence length="209" mass="23580">MQAAEMMCGTRAVYDLVVLISLSVAYVHSYPLQVLPVIPGYIPVYIRHGDQPLEEINLALAEAFHEGSNLSKVNSLAKEEKEDLKNLKIDIEEEIKNLDNTHDSNLPKSSSDESNQKNVERIFNAIKMDDRIIADDSTTISKDLPQHFTEEALTIPFTINDKSAIKEQPVPNIISNVQKLSYLSKILSTPEEERIKDQSRNGFEVKMII</sequence>
<organism evidence="2 3">
    <name type="scientific">Melipona bicolor</name>
    <dbReference type="NCBI Taxonomy" id="60889"/>
    <lineage>
        <taxon>Eukaryota</taxon>
        <taxon>Metazoa</taxon>
        <taxon>Ecdysozoa</taxon>
        <taxon>Arthropoda</taxon>
        <taxon>Hexapoda</taxon>
        <taxon>Insecta</taxon>
        <taxon>Pterygota</taxon>
        <taxon>Neoptera</taxon>
        <taxon>Endopterygota</taxon>
        <taxon>Hymenoptera</taxon>
        <taxon>Apocrita</taxon>
        <taxon>Aculeata</taxon>
        <taxon>Apoidea</taxon>
        <taxon>Anthophila</taxon>
        <taxon>Apidae</taxon>
        <taxon>Melipona</taxon>
    </lineage>
</organism>
<name>A0AA40G6P2_9HYME</name>
<dbReference type="AlphaFoldDB" id="A0AA40G6P2"/>
<keyword evidence="1" id="KW-0175">Coiled coil</keyword>
<feature type="coiled-coil region" evidence="1">
    <location>
        <begin position="70"/>
        <end position="104"/>
    </location>
</feature>
<dbReference type="Proteomes" id="UP001177670">
    <property type="component" value="Unassembled WGS sequence"/>
</dbReference>
<reference evidence="2" key="1">
    <citation type="submission" date="2021-10" db="EMBL/GenBank/DDBJ databases">
        <title>Melipona bicolor Genome sequencing and assembly.</title>
        <authorList>
            <person name="Araujo N.S."/>
            <person name="Arias M.C."/>
        </authorList>
    </citation>
    <scope>NUCLEOTIDE SEQUENCE</scope>
    <source>
        <strain evidence="2">USP_2M_L1-L4_2017</strain>
        <tissue evidence="2">Whole body</tissue>
    </source>
</reference>
<keyword evidence="3" id="KW-1185">Reference proteome</keyword>
<comment type="caution">
    <text evidence="2">The sequence shown here is derived from an EMBL/GenBank/DDBJ whole genome shotgun (WGS) entry which is preliminary data.</text>
</comment>
<evidence type="ECO:0000313" key="3">
    <source>
        <dbReference type="Proteomes" id="UP001177670"/>
    </source>
</evidence>
<proteinExistence type="predicted"/>
<dbReference type="EMBL" id="JAHYIQ010000005">
    <property type="protein sequence ID" value="KAK1132051.1"/>
    <property type="molecule type" value="Genomic_DNA"/>
</dbReference>
<gene>
    <name evidence="2" type="ORF">K0M31_016190</name>
</gene>
<evidence type="ECO:0000256" key="1">
    <source>
        <dbReference type="SAM" id="Coils"/>
    </source>
</evidence>
<protein>
    <submittedName>
        <fullName evidence="2">Uncharacterized protein</fullName>
    </submittedName>
</protein>
<accession>A0AA40G6P2</accession>
<evidence type="ECO:0000313" key="2">
    <source>
        <dbReference type="EMBL" id="KAK1132051.1"/>
    </source>
</evidence>